<accession>A0A3Q7GHA6</accession>
<dbReference type="PANTHER" id="PTHR31948:SF148">
    <property type="entry name" value="MINI ZINC FINGER PROTEIN 3"/>
    <property type="match status" value="1"/>
</dbReference>
<sequence>MSRFISNKTIKYEICLKNHATMFVDYLVDRCREFVKKGNDGTKEAYICANCGCLKKLYRMNSHSLYRPPIRSRFFRPRVHPHGDDNVPIISHHFMYRFVPIQYIRMPVCYNYS</sequence>
<evidence type="ECO:0000256" key="1">
    <source>
        <dbReference type="ARBA" id="ARBA00022723"/>
    </source>
</evidence>
<dbReference type="Gramene" id="Solyc05g018438.1.1">
    <property type="protein sequence ID" value="Solyc05g018438.1.1"/>
    <property type="gene ID" value="Solyc05g018438.1"/>
</dbReference>
<reference evidence="5" key="2">
    <citation type="submission" date="2019-01" db="UniProtKB">
        <authorList>
            <consortium name="EnsemblPlants"/>
        </authorList>
    </citation>
    <scope>IDENTIFICATION</scope>
    <source>
        <strain evidence="5">cv. Heinz 1706</strain>
    </source>
</reference>
<name>A0A3Q7GHA6_SOLLC</name>
<dbReference type="Proteomes" id="UP000004994">
    <property type="component" value="Chromosome 5"/>
</dbReference>
<dbReference type="GO" id="GO:0008270">
    <property type="term" value="F:zinc ion binding"/>
    <property type="evidence" value="ECO:0007669"/>
    <property type="project" value="UniProtKB-KW"/>
</dbReference>
<dbReference type="GO" id="GO:0003700">
    <property type="term" value="F:DNA-binding transcription factor activity"/>
    <property type="evidence" value="ECO:0000318"/>
    <property type="project" value="GO_Central"/>
</dbReference>
<keyword evidence="1" id="KW-0479">Metal-binding</keyword>
<dbReference type="EnsemblPlants" id="Solyc05g018438.1.1">
    <property type="protein sequence ID" value="Solyc05g018438.1.1"/>
    <property type="gene ID" value="Solyc05g018438.1"/>
</dbReference>
<dbReference type="AlphaFoldDB" id="A0A3Q7GHA6"/>
<reference evidence="5" key="1">
    <citation type="journal article" date="2012" name="Nature">
        <title>The tomato genome sequence provides insights into fleshy fruit evolution.</title>
        <authorList>
            <consortium name="Tomato Genome Consortium"/>
        </authorList>
    </citation>
    <scope>NUCLEOTIDE SEQUENCE [LARGE SCALE GENOMIC DNA]</scope>
    <source>
        <strain evidence="5">cv. Heinz 1706</strain>
    </source>
</reference>
<keyword evidence="2" id="KW-0863">Zinc-finger</keyword>
<feature type="domain" description="ZF-HD dimerization-type" evidence="4">
    <location>
        <begin position="12"/>
        <end position="61"/>
    </location>
</feature>
<dbReference type="GO" id="GO:0000976">
    <property type="term" value="F:transcription cis-regulatory region binding"/>
    <property type="evidence" value="ECO:0000318"/>
    <property type="project" value="GO_Central"/>
</dbReference>
<dbReference type="InterPro" id="IPR006456">
    <property type="entry name" value="ZF_HD_homeobox_Cys/His_dimer"/>
</dbReference>
<evidence type="ECO:0000313" key="5">
    <source>
        <dbReference type="EnsemblPlants" id="Solyc05g018438.1.1"/>
    </source>
</evidence>
<keyword evidence="3" id="KW-0862">Zinc</keyword>
<protein>
    <recommendedName>
        <fullName evidence="4">ZF-HD dimerization-type domain-containing protein</fullName>
    </recommendedName>
</protein>
<organism evidence="5">
    <name type="scientific">Solanum lycopersicum</name>
    <name type="common">Tomato</name>
    <name type="synonym">Lycopersicon esculentum</name>
    <dbReference type="NCBI Taxonomy" id="4081"/>
    <lineage>
        <taxon>Eukaryota</taxon>
        <taxon>Viridiplantae</taxon>
        <taxon>Streptophyta</taxon>
        <taxon>Embryophyta</taxon>
        <taxon>Tracheophyta</taxon>
        <taxon>Spermatophyta</taxon>
        <taxon>Magnoliopsida</taxon>
        <taxon>eudicotyledons</taxon>
        <taxon>Gunneridae</taxon>
        <taxon>Pentapetalae</taxon>
        <taxon>asterids</taxon>
        <taxon>lamiids</taxon>
        <taxon>Solanales</taxon>
        <taxon>Solanaceae</taxon>
        <taxon>Solanoideae</taxon>
        <taxon>Solaneae</taxon>
        <taxon>Solanum</taxon>
        <taxon>Solanum subgen. Lycopersicon</taxon>
    </lineage>
</organism>
<evidence type="ECO:0000256" key="2">
    <source>
        <dbReference type="ARBA" id="ARBA00022771"/>
    </source>
</evidence>
<evidence type="ECO:0000313" key="6">
    <source>
        <dbReference type="Proteomes" id="UP000004994"/>
    </source>
</evidence>
<dbReference type="GO" id="GO:0006355">
    <property type="term" value="P:regulation of DNA-templated transcription"/>
    <property type="evidence" value="ECO:0000318"/>
    <property type="project" value="GO_Central"/>
</dbReference>
<proteinExistence type="predicted"/>
<keyword evidence="6" id="KW-1185">Reference proteome</keyword>
<dbReference type="STRING" id="4081.A0A3Q7GHA6"/>
<evidence type="ECO:0000259" key="4">
    <source>
        <dbReference type="PROSITE" id="PS51523"/>
    </source>
</evidence>
<dbReference type="Pfam" id="PF04770">
    <property type="entry name" value="ZF-HD_dimer"/>
    <property type="match status" value="1"/>
</dbReference>
<dbReference type="InParanoid" id="A0A3Q7GHA6"/>
<dbReference type="GO" id="GO:0005634">
    <property type="term" value="C:nucleus"/>
    <property type="evidence" value="ECO:0000318"/>
    <property type="project" value="GO_Central"/>
</dbReference>
<evidence type="ECO:0000256" key="3">
    <source>
        <dbReference type="ARBA" id="ARBA00022833"/>
    </source>
</evidence>
<dbReference type="PROSITE" id="PS51523">
    <property type="entry name" value="ZF_HD_DIMER"/>
    <property type="match status" value="1"/>
</dbReference>
<dbReference type="PANTHER" id="PTHR31948">
    <property type="entry name" value="ZINC-FINGER HOMEODOMAIN PROTEIN 2"/>
    <property type="match status" value="1"/>
</dbReference>